<accession>A0AA88A219</accession>
<dbReference type="AlphaFoldDB" id="A0AA88A219"/>
<gene>
    <name evidence="1" type="ORF">TIFTF001_013429</name>
</gene>
<evidence type="ECO:0000313" key="2">
    <source>
        <dbReference type="Proteomes" id="UP001187192"/>
    </source>
</evidence>
<reference evidence="1" key="1">
    <citation type="submission" date="2023-07" db="EMBL/GenBank/DDBJ databases">
        <title>draft genome sequence of fig (Ficus carica).</title>
        <authorList>
            <person name="Takahashi T."/>
            <person name="Nishimura K."/>
        </authorList>
    </citation>
    <scope>NUCLEOTIDE SEQUENCE</scope>
</reference>
<comment type="caution">
    <text evidence="1">The sequence shown here is derived from an EMBL/GenBank/DDBJ whole genome shotgun (WGS) entry which is preliminary data.</text>
</comment>
<dbReference type="EMBL" id="BTGU01000018">
    <property type="protein sequence ID" value="GMN44225.1"/>
    <property type="molecule type" value="Genomic_DNA"/>
</dbReference>
<keyword evidence="2" id="KW-1185">Reference proteome</keyword>
<protein>
    <submittedName>
        <fullName evidence="1">Uncharacterized protein</fullName>
    </submittedName>
</protein>
<sequence length="39" mass="4244">MANRDGVKLGSARASCVEIHRHSSAAAGLHLLRRLGYLR</sequence>
<proteinExistence type="predicted"/>
<dbReference type="Proteomes" id="UP001187192">
    <property type="component" value="Unassembled WGS sequence"/>
</dbReference>
<evidence type="ECO:0000313" key="1">
    <source>
        <dbReference type="EMBL" id="GMN44225.1"/>
    </source>
</evidence>
<organism evidence="1 2">
    <name type="scientific">Ficus carica</name>
    <name type="common">Common fig</name>
    <dbReference type="NCBI Taxonomy" id="3494"/>
    <lineage>
        <taxon>Eukaryota</taxon>
        <taxon>Viridiplantae</taxon>
        <taxon>Streptophyta</taxon>
        <taxon>Embryophyta</taxon>
        <taxon>Tracheophyta</taxon>
        <taxon>Spermatophyta</taxon>
        <taxon>Magnoliopsida</taxon>
        <taxon>eudicotyledons</taxon>
        <taxon>Gunneridae</taxon>
        <taxon>Pentapetalae</taxon>
        <taxon>rosids</taxon>
        <taxon>fabids</taxon>
        <taxon>Rosales</taxon>
        <taxon>Moraceae</taxon>
        <taxon>Ficeae</taxon>
        <taxon>Ficus</taxon>
    </lineage>
</organism>
<name>A0AA88A219_FICCA</name>